<sequence>MYILMKGGTTLISGLRLRMAFASSCAAQRTKKRF</sequence>
<evidence type="ECO:0000313" key="2">
    <source>
        <dbReference type="Proteomes" id="UP000002695"/>
    </source>
</evidence>
<reference evidence="1 2" key="1">
    <citation type="journal article" date="2010" name="J. Bacteriol.">
        <title>Short-term signatures of evolutionary change in the Salmonella enterica serovar typhimurium 14028 genome.</title>
        <authorList>
            <person name="Jarvik T."/>
            <person name="Smillie C."/>
            <person name="Groisman E.A."/>
            <person name="Ochman H."/>
        </authorList>
    </citation>
    <scope>NUCLEOTIDE SEQUENCE [LARGE SCALE GENOMIC DNA]</scope>
    <source>
        <strain evidence="2">14028s / SGSC 2262</strain>
    </source>
</reference>
<dbReference type="Proteomes" id="UP000002695">
    <property type="component" value="Chromosome"/>
</dbReference>
<proteinExistence type="predicted"/>
<gene>
    <name evidence="1" type="ordered locus">STM14_0531</name>
</gene>
<keyword evidence="2" id="KW-1185">Reference proteome</keyword>
<accession>A0A0F6AXS7</accession>
<dbReference type="EMBL" id="CP001363">
    <property type="protein sequence ID" value="ACY87049.1"/>
    <property type="molecule type" value="Genomic_DNA"/>
</dbReference>
<protein>
    <submittedName>
        <fullName evidence="1">Uncharacterized protein</fullName>
    </submittedName>
</protein>
<name>A0A0F6AXS7_SALT1</name>
<evidence type="ECO:0000313" key="1">
    <source>
        <dbReference type="EMBL" id="ACY87049.1"/>
    </source>
</evidence>
<dbReference type="AlphaFoldDB" id="A0A0F6AXS7"/>
<dbReference type="HOGENOM" id="CLU_3375862_0_0_6"/>
<dbReference type="KEGG" id="seo:STM14_0531"/>
<organism evidence="1 2">
    <name type="scientific">Salmonella typhimurium (strain 14028s / SGSC 2262)</name>
    <dbReference type="NCBI Taxonomy" id="588858"/>
    <lineage>
        <taxon>Bacteria</taxon>
        <taxon>Pseudomonadati</taxon>
        <taxon>Pseudomonadota</taxon>
        <taxon>Gammaproteobacteria</taxon>
        <taxon>Enterobacterales</taxon>
        <taxon>Enterobacteriaceae</taxon>
        <taxon>Salmonella</taxon>
    </lineage>
</organism>